<dbReference type="Proteomes" id="UP001296967">
    <property type="component" value="Unassembled WGS sequence"/>
</dbReference>
<reference evidence="2" key="2">
    <citation type="journal article" date="2020" name="Microorganisms">
        <title>Osmotic Adaptation and Compatible Solute Biosynthesis of Phototrophic Bacteria as Revealed from Genome Analyses.</title>
        <authorList>
            <person name="Imhoff J.F."/>
            <person name="Rahn T."/>
            <person name="Kunzel S."/>
            <person name="Keller A."/>
            <person name="Neulinger S.C."/>
        </authorList>
    </citation>
    <scope>NUCLEOTIDE SEQUENCE</scope>
    <source>
        <strain evidence="2">DSM 4395</strain>
    </source>
</reference>
<organism evidence="2 3">
    <name type="scientific">Halochromatium salexigens</name>
    <name type="common">Chromatium salexigens</name>
    <dbReference type="NCBI Taxonomy" id="49447"/>
    <lineage>
        <taxon>Bacteria</taxon>
        <taxon>Pseudomonadati</taxon>
        <taxon>Pseudomonadota</taxon>
        <taxon>Gammaproteobacteria</taxon>
        <taxon>Chromatiales</taxon>
        <taxon>Chromatiaceae</taxon>
        <taxon>Halochromatium</taxon>
    </lineage>
</organism>
<feature type="transmembrane region" description="Helical" evidence="1">
    <location>
        <begin position="87"/>
        <end position="107"/>
    </location>
</feature>
<evidence type="ECO:0000313" key="2">
    <source>
        <dbReference type="EMBL" id="MBK5929658.1"/>
    </source>
</evidence>
<keyword evidence="1" id="KW-1133">Transmembrane helix</keyword>
<reference evidence="2" key="1">
    <citation type="submission" date="2017-05" db="EMBL/GenBank/DDBJ databases">
        <authorList>
            <person name="Imhoff J.F."/>
            <person name="Rahn T."/>
            <person name="Kuenzel S."/>
            <person name="Neulinger S.C."/>
        </authorList>
    </citation>
    <scope>NUCLEOTIDE SEQUENCE</scope>
    <source>
        <strain evidence="2">DSM 4395</strain>
    </source>
</reference>
<dbReference type="RefSeq" id="WP_201244052.1">
    <property type="nucleotide sequence ID" value="NZ_NHSF01000020.1"/>
</dbReference>
<comment type="caution">
    <text evidence="2">The sequence shown here is derived from an EMBL/GenBank/DDBJ whole genome shotgun (WGS) entry which is preliminary data.</text>
</comment>
<feature type="transmembrane region" description="Helical" evidence="1">
    <location>
        <begin position="53"/>
        <end position="75"/>
    </location>
</feature>
<keyword evidence="3" id="KW-1185">Reference proteome</keyword>
<keyword evidence="1" id="KW-0472">Membrane</keyword>
<protein>
    <submittedName>
        <fullName evidence="2">Uncharacterized protein</fullName>
    </submittedName>
</protein>
<evidence type="ECO:0000313" key="3">
    <source>
        <dbReference type="Proteomes" id="UP001296967"/>
    </source>
</evidence>
<accession>A0AAJ0UDX3</accession>
<gene>
    <name evidence="2" type="ORF">CCR82_03680</name>
</gene>
<name>A0AAJ0UDX3_HALSE</name>
<evidence type="ECO:0000256" key="1">
    <source>
        <dbReference type="SAM" id="Phobius"/>
    </source>
</evidence>
<dbReference type="AlphaFoldDB" id="A0AAJ0UDX3"/>
<sequence>MSFYIGILALVLGAFYFWRSARHRTLVISARERAEANGGLPEIDSFWTSMGLSFMPFFLFYGAFTSLLLIGGYFLTDLKQYLSLFDLFGLLTLIVAYTGWILIRTLYNKLGLDLSGS</sequence>
<dbReference type="EMBL" id="NHSF01000020">
    <property type="protein sequence ID" value="MBK5929658.1"/>
    <property type="molecule type" value="Genomic_DNA"/>
</dbReference>
<proteinExistence type="predicted"/>
<keyword evidence="1" id="KW-0812">Transmembrane</keyword>